<reference evidence="1 2" key="1">
    <citation type="submission" date="2016-05" db="EMBL/GenBank/DDBJ databases">
        <authorList>
            <person name="Lavstsen T."/>
            <person name="Jespersen J.S."/>
        </authorList>
    </citation>
    <scope>NUCLEOTIDE SEQUENCE [LARGE SCALE GENOMIC DNA]</scope>
    <source>
        <strain evidence="1 2">SM-5815</strain>
    </source>
</reference>
<gene>
    <name evidence="1" type="ORF">A7X83_07120</name>
</gene>
<accession>A0A2W6I954</accession>
<evidence type="ECO:0000313" key="2">
    <source>
        <dbReference type="Proteomes" id="UP000249614"/>
    </source>
</evidence>
<comment type="caution">
    <text evidence="1">The sequence shown here is derived from an EMBL/GenBank/DDBJ whole genome shotgun (WGS) entry which is preliminary data.</text>
</comment>
<dbReference type="Proteomes" id="UP000249614">
    <property type="component" value="Unassembled WGS sequence"/>
</dbReference>
<dbReference type="EMBL" id="LXXM01000167">
    <property type="protein sequence ID" value="PZS92181.1"/>
    <property type="molecule type" value="Genomic_DNA"/>
</dbReference>
<proteinExistence type="predicted"/>
<dbReference type="AlphaFoldDB" id="A0A2W6I954"/>
<evidence type="ECO:0000313" key="1">
    <source>
        <dbReference type="EMBL" id="PZS92181.1"/>
    </source>
</evidence>
<name>A0A2W6I954_STEMA</name>
<dbReference type="Gene3D" id="3.90.180.10">
    <property type="entry name" value="Medium-chain alcohol dehydrogenases, catalytic domain"/>
    <property type="match status" value="1"/>
</dbReference>
<protein>
    <recommendedName>
        <fullName evidence="3">Glutathione-independent formaldehyde dehydrogenase</fullName>
    </recommendedName>
</protein>
<organism evidence="1 2">
    <name type="scientific">Stenotrophomonas maltophilia</name>
    <name type="common">Pseudomonas maltophilia</name>
    <name type="synonym">Xanthomonas maltophilia</name>
    <dbReference type="NCBI Taxonomy" id="40324"/>
    <lineage>
        <taxon>Bacteria</taxon>
        <taxon>Pseudomonadati</taxon>
        <taxon>Pseudomonadota</taxon>
        <taxon>Gammaproteobacteria</taxon>
        <taxon>Lysobacterales</taxon>
        <taxon>Lysobacteraceae</taxon>
        <taxon>Stenotrophomonas</taxon>
        <taxon>Stenotrophomonas maltophilia group</taxon>
    </lineage>
</organism>
<evidence type="ECO:0008006" key="3">
    <source>
        <dbReference type="Google" id="ProtNLM"/>
    </source>
</evidence>
<sequence length="80" mass="9110">MDLEWSNAWIKSPRMSAGQSPTANYNHALMRAILNDRMPYLSPMMNTKFIKLEDAPAAYKEFDAGSAYKYVIDPHGSVRQ</sequence>